<evidence type="ECO:0000256" key="1">
    <source>
        <dbReference type="ARBA" id="ARBA00001974"/>
    </source>
</evidence>
<dbReference type="SUPFAM" id="SSF51905">
    <property type="entry name" value="FAD/NAD(P)-binding domain"/>
    <property type="match status" value="1"/>
</dbReference>
<evidence type="ECO:0000256" key="8">
    <source>
        <dbReference type="ARBA" id="ARBA00022982"/>
    </source>
</evidence>
<keyword evidence="7" id="KW-0274">FAD</keyword>
<evidence type="ECO:0000313" key="13">
    <source>
        <dbReference type="EMBL" id="SFV59168.1"/>
    </source>
</evidence>
<dbReference type="InterPro" id="IPR027477">
    <property type="entry name" value="Succ_DH/fumarate_Rdtase_cat_sf"/>
</dbReference>
<reference evidence="13" key="1">
    <citation type="submission" date="2016-10" db="EMBL/GenBank/DDBJ databases">
        <authorList>
            <person name="de Groot N.N."/>
        </authorList>
    </citation>
    <scope>NUCLEOTIDE SEQUENCE</scope>
</reference>
<dbReference type="PANTHER" id="PTHR11632:SF51">
    <property type="entry name" value="SUCCINATE DEHYDROGENASE [UBIQUINONE] FLAVOPROTEIN SUBUNIT, MITOCHONDRIAL"/>
    <property type="match status" value="1"/>
</dbReference>
<dbReference type="SUPFAM" id="SSF56425">
    <property type="entry name" value="Succinate dehydrogenase/fumarate reductase flavoprotein, catalytic domain"/>
    <property type="match status" value="1"/>
</dbReference>
<evidence type="ECO:0000259" key="12">
    <source>
        <dbReference type="Pfam" id="PF02910"/>
    </source>
</evidence>
<dbReference type="Pfam" id="PF02910">
    <property type="entry name" value="Succ_DH_flav_C"/>
    <property type="match status" value="1"/>
</dbReference>
<sequence>MSIPVYTYDAVIVGAGLAGSAAARELQKAGKSVAVLTKLHPLRSHSGAAQGGINAALSQEDSIELHEFDTVKGSDYLADQDAVEFMCKNAPETIRWAERMGAAFSRTPDGMIAQRPFGGQSSPRACFAKDRTGLTLLQTMYEQALREGVKFWDEWYVCDIIYKDDKVSGVVAFNIRDMQMAIFNAKSVMFATGGYARCYKINSNAHANTGDGLSIVARKGIPLEDMEFVQFHPSGLSGNGVLISEAARGEGGRLYNSEGERFMEKYAPNALELASRDVVSRAILNEIREGRGVGPRKDAVYLDLTHLGKEKIMERLPELRDLALTFLGIDMIEAPILISATAHYSMGGIPVDIPGHVRKNNTEFIEGFYAAGECSCVSVHGANRLGANSVLEAMLFGRYVGKTMAEEIDNIPLREATQEDATDALKEIEFILTNNGTESVTKLRDELQTTMTENAGAFRTGESLQKALEKINELRDRYKNIRIQDKSKIFNTELQEAIEFGHMLDYSKFIVESAIARKESRGAHYREDCQERDDYA</sequence>
<dbReference type="FunFam" id="1.20.58.100:FF:000001">
    <property type="entry name" value="Succinate dehydrogenase flavoprotein subunit (SdhA)"/>
    <property type="match status" value="1"/>
</dbReference>
<dbReference type="FunFam" id="3.90.700.10:FF:000001">
    <property type="entry name" value="Mitochondrial succinate dehydrogenase flavoprotein subunit"/>
    <property type="match status" value="1"/>
</dbReference>
<dbReference type="GO" id="GO:0050660">
    <property type="term" value="F:flavin adenine dinucleotide binding"/>
    <property type="evidence" value="ECO:0007669"/>
    <property type="project" value="InterPro"/>
</dbReference>
<evidence type="ECO:0000256" key="5">
    <source>
        <dbReference type="ARBA" id="ARBA00022448"/>
    </source>
</evidence>
<evidence type="ECO:0000256" key="7">
    <source>
        <dbReference type="ARBA" id="ARBA00022827"/>
    </source>
</evidence>
<evidence type="ECO:0000256" key="6">
    <source>
        <dbReference type="ARBA" id="ARBA00022630"/>
    </source>
</evidence>
<dbReference type="GO" id="GO:0008177">
    <property type="term" value="F:succinate dehydrogenase (quinone) activity"/>
    <property type="evidence" value="ECO:0007669"/>
    <property type="project" value="UniProtKB-EC"/>
</dbReference>
<evidence type="ECO:0000259" key="11">
    <source>
        <dbReference type="Pfam" id="PF00890"/>
    </source>
</evidence>
<dbReference type="AlphaFoldDB" id="A0A1W1BZZ8"/>
<dbReference type="Pfam" id="PF00890">
    <property type="entry name" value="FAD_binding_2"/>
    <property type="match status" value="1"/>
</dbReference>
<dbReference type="GO" id="GO:0005886">
    <property type="term" value="C:plasma membrane"/>
    <property type="evidence" value="ECO:0007669"/>
    <property type="project" value="TreeGrafter"/>
</dbReference>
<keyword evidence="5" id="KW-0813">Transport</keyword>
<comment type="subcellular location">
    <subcellularLocation>
        <location evidence="2">Membrane</location>
        <topology evidence="2">Peripheral membrane protein</topology>
    </subcellularLocation>
</comment>
<dbReference type="InterPro" id="IPR036188">
    <property type="entry name" value="FAD/NAD-bd_sf"/>
</dbReference>
<dbReference type="SUPFAM" id="SSF46977">
    <property type="entry name" value="Succinate dehydrogenase/fumarate reductase flavoprotein C-terminal domain"/>
    <property type="match status" value="1"/>
</dbReference>
<keyword evidence="8" id="KW-0249">Electron transport</keyword>
<feature type="domain" description="Fumarate reductase/succinate dehydrogenase flavoprotein-like C-terminal" evidence="12">
    <location>
        <begin position="444"/>
        <end position="534"/>
    </location>
</feature>
<evidence type="ECO:0000256" key="9">
    <source>
        <dbReference type="ARBA" id="ARBA00023002"/>
    </source>
</evidence>
<evidence type="ECO:0000256" key="10">
    <source>
        <dbReference type="ARBA" id="ARBA00023136"/>
    </source>
</evidence>
<evidence type="ECO:0000256" key="3">
    <source>
        <dbReference type="ARBA" id="ARBA00008040"/>
    </source>
</evidence>
<accession>A0A1W1BZZ8</accession>
<organism evidence="13">
    <name type="scientific">hydrothermal vent metagenome</name>
    <dbReference type="NCBI Taxonomy" id="652676"/>
    <lineage>
        <taxon>unclassified sequences</taxon>
        <taxon>metagenomes</taxon>
        <taxon>ecological metagenomes</taxon>
    </lineage>
</organism>
<keyword evidence="6" id="KW-0285">Flavoprotein</keyword>
<dbReference type="InterPro" id="IPR014006">
    <property type="entry name" value="Succ_Dhase_FrdA_Gneg"/>
</dbReference>
<feature type="domain" description="FAD-dependent oxidoreductase 2 FAD-binding" evidence="11">
    <location>
        <begin position="9"/>
        <end position="390"/>
    </location>
</feature>
<evidence type="ECO:0000256" key="4">
    <source>
        <dbReference type="ARBA" id="ARBA00012792"/>
    </source>
</evidence>
<dbReference type="InterPro" id="IPR003952">
    <property type="entry name" value="FRD_SDH_FAD_BS"/>
</dbReference>
<protein>
    <recommendedName>
        <fullName evidence="4">succinate dehydrogenase</fullName>
        <ecNumber evidence="4">1.3.5.1</ecNumber>
    </recommendedName>
</protein>
<proteinExistence type="inferred from homology"/>
<dbReference type="EC" id="1.3.5.1" evidence="4"/>
<dbReference type="InterPro" id="IPR015939">
    <property type="entry name" value="Fum_Rdtase/Succ_DH_flav-like_C"/>
</dbReference>
<dbReference type="GO" id="GO:0009061">
    <property type="term" value="P:anaerobic respiration"/>
    <property type="evidence" value="ECO:0007669"/>
    <property type="project" value="TreeGrafter"/>
</dbReference>
<evidence type="ECO:0000256" key="2">
    <source>
        <dbReference type="ARBA" id="ARBA00004170"/>
    </source>
</evidence>
<dbReference type="InterPro" id="IPR037099">
    <property type="entry name" value="Fum_R/Succ_DH_flav-like_C_sf"/>
</dbReference>
<dbReference type="Gene3D" id="1.20.58.100">
    <property type="entry name" value="Fumarate reductase/succinate dehydrogenase flavoprotein-like, C-terminal domain"/>
    <property type="match status" value="1"/>
</dbReference>
<dbReference type="PIRSF" id="PIRSF000171">
    <property type="entry name" value="SDHA_APRA_LASPO"/>
    <property type="match status" value="1"/>
</dbReference>
<dbReference type="GO" id="GO:0022900">
    <property type="term" value="P:electron transport chain"/>
    <property type="evidence" value="ECO:0007669"/>
    <property type="project" value="InterPro"/>
</dbReference>
<dbReference type="InterPro" id="IPR030664">
    <property type="entry name" value="SdhA/FrdA/AprA"/>
</dbReference>
<dbReference type="PROSITE" id="PS00504">
    <property type="entry name" value="FRD_SDH_FAD_BINDING"/>
    <property type="match status" value="1"/>
</dbReference>
<comment type="cofactor">
    <cofactor evidence="1">
        <name>FAD</name>
        <dbReference type="ChEBI" id="CHEBI:57692"/>
    </cofactor>
</comment>
<dbReference type="NCBIfam" id="TIGR01812">
    <property type="entry name" value="sdhA_frdA_Gneg"/>
    <property type="match status" value="1"/>
</dbReference>
<dbReference type="PANTHER" id="PTHR11632">
    <property type="entry name" value="SUCCINATE DEHYDROGENASE 2 FLAVOPROTEIN SUBUNIT"/>
    <property type="match status" value="1"/>
</dbReference>
<dbReference type="InterPro" id="IPR003953">
    <property type="entry name" value="FAD-dep_OxRdtase_2_FAD-bd"/>
</dbReference>
<dbReference type="GO" id="GO:0009055">
    <property type="term" value="F:electron transfer activity"/>
    <property type="evidence" value="ECO:0007669"/>
    <property type="project" value="TreeGrafter"/>
</dbReference>
<dbReference type="Gene3D" id="3.90.700.10">
    <property type="entry name" value="Succinate dehydrogenase/fumarate reductase flavoprotein, catalytic domain"/>
    <property type="match status" value="1"/>
</dbReference>
<keyword evidence="10" id="KW-0472">Membrane</keyword>
<gene>
    <name evidence="13" type="ORF">MNB_SM-7-204</name>
</gene>
<comment type="similarity">
    <text evidence="3">Belongs to the FAD-dependent oxidoreductase 2 family. FRD/SDH subfamily.</text>
</comment>
<dbReference type="Gene3D" id="3.50.50.60">
    <property type="entry name" value="FAD/NAD(P)-binding domain"/>
    <property type="match status" value="1"/>
</dbReference>
<name>A0A1W1BZZ8_9ZZZZ</name>
<keyword evidence="9" id="KW-0560">Oxidoreductase</keyword>
<dbReference type="EMBL" id="FPHB01000045">
    <property type="protein sequence ID" value="SFV59168.1"/>
    <property type="molecule type" value="Genomic_DNA"/>
</dbReference>